<feature type="chain" id="PRO_5006419178" evidence="8">
    <location>
        <begin position="36"/>
        <end position="473"/>
    </location>
</feature>
<name>A0A0R2JXM7_9LACO</name>
<dbReference type="RefSeq" id="WP_162259952.1">
    <property type="nucleotide sequence ID" value="NZ_BJYP01000032.1"/>
</dbReference>
<evidence type="ECO:0000259" key="10">
    <source>
        <dbReference type="PROSITE" id="PS51935"/>
    </source>
</evidence>
<evidence type="ECO:0000259" key="9">
    <source>
        <dbReference type="PROSITE" id="PS51782"/>
    </source>
</evidence>
<dbReference type="InterPro" id="IPR000064">
    <property type="entry name" value="NLP_P60_dom"/>
</dbReference>
<keyword evidence="3 8" id="KW-0732">Signal</keyword>
<evidence type="ECO:0000256" key="7">
    <source>
        <dbReference type="SAM" id="MobiDB-lite"/>
    </source>
</evidence>
<dbReference type="PANTHER" id="PTHR47053:SF1">
    <property type="entry name" value="MUREIN DD-ENDOPEPTIDASE MEPH-RELATED"/>
    <property type="match status" value="1"/>
</dbReference>
<feature type="signal peptide" evidence="8">
    <location>
        <begin position="1"/>
        <end position="35"/>
    </location>
</feature>
<evidence type="ECO:0000313" key="14">
    <source>
        <dbReference type="Proteomes" id="UP000182818"/>
    </source>
</evidence>
<dbReference type="InterPro" id="IPR018392">
    <property type="entry name" value="LysM"/>
</dbReference>
<accession>A0A0R2JXM7</accession>
<dbReference type="Proteomes" id="UP000051749">
    <property type="component" value="Unassembled WGS sequence"/>
</dbReference>
<organism evidence="11 13">
    <name type="scientific">Pediococcus ethanolidurans</name>
    <dbReference type="NCBI Taxonomy" id="319653"/>
    <lineage>
        <taxon>Bacteria</taxon>
        <taxon>Bacillati</taxon>
        <taxon>Bacillota</taxon>
        <taxon>Bacilli</taxon>
        <taxon>Lactobacillales</taxon>
        <taxon>Lactobacillaceae</taxon>
        <taxon>Pediococcus</taxon>
    </lineage>
</organism>
<dbReference type="PROSITE" id="PS51782">
    <property type="entry name" value="LYSM"/>
    <property type="match status" value="2"/>
</dbReference>
<comment type="similarity">
    <text evidence="1">Belongs to the peptidase C40 family.</text>
</comment>
<evidence type="ECO:0000313" key="11">
    <source>
        <dbReference type="EMBL" id="KRN82032.1"/>
    </source>
</evidence>
<dbReference type="GO" id="GO:0006508">
    <property type="term" value="P:proteolysis"/>
    <property type="evidence" value="ECO:0007669"/>
    <property type="project" value="UniProtKB-KW"/>
</dbReference>
<evidence type="ECO:0000313" key="12">
    <source>
        <dbReference type="EMBL" id="SER74368.1"/>
    </source>
</evidence>
<dbReference type="InterPro" id="IPR036779">
    <property type="entry name" value="LysM_dom_sf"/>
</dbReference>
<dbReference type="PANTHER" id="PTHR47053">
    <property type="entry name" value="MUREIN DD-ENDOPEPTIDASE MEPH-RELATED"/>
    <property type="match status" value="1"/>
</dbReference>
<dbReference type="Gene3D" id="3.10.350.10">
    <property type="entry name" value="LysM domain"/>
    <property type="match status" value="2"/>
</dbReference>
<evidence type="ECO:0000256" key="6">
    <source>
        <dbReference type="ARBA" id="ARBA00022807"/>
    </source>
</evidence>
<keyword evidence="4" id="KW-0677">Repeat</keyword>
<dbReference type="PATRIC" id="fig|319653.3.peg.541"/>
<evidence type="ECO:0000256" key="8">
    <source>
        <dbReference type="SAM" id="SignalP"/>
    </source>
</evidence>
<proteinExistence type="inferred from homology"/>
<dbReference type="Pfam" id="PF00877">
    <property type="entry name" value="NLPC_P60"/>
    <property type="match status" value="1"/>
</dbReference>
<sequence length="473" mass="46876">MIKSHSNSKTAKVVLAGVAGAAGLFVAGATQSVNADSVNVVKNDTVWGISQKYNVSIKSIETLNKINQKSHLIFVGQKVEIPGTTKATKADSQKYIKVTVKSGDSLWLIAQEKGTSVAALKESNGLNGNLILVGQVLKVPASDSSSVKTSSDATVQYKGASSAAQSSAASTTTPSSASASTSSNTAAVASTSSSSSTTTSDSTVASSTSSESSSVAVSSAASSESSSETTSASSTVSASSTSSSQASSSAVSSIASESSSSASQASSVAPSSSAVKSVASTVSSSAASSATPKSSAAATVTPAYSTKSTQASSVAQSSSAPKSVASVASSSSKTTASSASTSKTTSTTTSSTLTSGSVVSLAVKLANANIPYVWGGESLSGMDCSGLVAYVYEHSEGISLPHNTVAQEGYVTTKSVSAAKPGDILFWGSKGATYHDAIYIGNNQYVAAPQPGQNVDIETISSYFAPSFAGTVK</sequence>
<gene>
    <name evidence="11" type="ORF">IV87_GL000531</name>
    <name evidence="12" type="ORF">SAMN04487973_1151</name>
</gene>
<feature type="domain" description="NlpC/P60" evidence="10">
    <location>
        <begin position="352"/>
        <end position="473"/>
    </location>
</feature>
<evidence type="ECO:0000256" key="2">
    <source>
        <dbReference type="ARBA" id="ARBA00022670"/>
    </source>
</evidence>
<evidence type="ECO:0000256" key="4">
    <source>
        <dbReference type="ARBA" id="ARBA00022737"/>
    </source>
</evidence>
<dbReference type="CDD" id="cd00118">
    <property type="entry name" value="LysM"/>
    <property type="match status" value="2"/>
</dbReference>
<dbReference type="AlphaFoldDB" id="A0A0R2JXM7"/>
<reference evidence="12 14" key="2">
    <citation type="submission" date="2016-10" db="EMBL/GenBank/DDBJ databases">
        <authorList>
            <person name="Varghese N."/>
            <person name="Submissions S."/>
        </authorList>
    </citation>
    <scope>NUCLEOTIDE SEQUENCE [LARGE SCALE GENOMIC DNA]</scope>
    <source>
        <strain evidence="12 14">CGMCC 1.3889</strain>
    </source>
</reference>
<dbReference type="Gene3D" id="3.90.1720.10">
    <property type="entry name" value="endopeptidase domain like (from Nostoc punctiforme)"/>
    <property type="match status" value="1"/>
</dbReference>
<protein>
    <submittedName>
        <fullName evidence="12">Cell wall-associated hydrolase, NlpC family</fullName>
    </submittedName>
</protein>
<keyword evidence="14" id="KW-1185">Reference proteome</keyword>
<dbReference type="EMBL" id="JQBY01000015">
    <property type="protein sequence ID" value="KRN82032.1"/>
    <property type="molecule type" value="Genomic_DNA"/>
</dbReference>
<evidence type="ECO:0000313" key="13">
    <source>
        <dbReference type="Proteomes" id="UP000051749"/>
    </source>
</evidence>
<dbReference type="SMART" id="SM00257">
    <property type="entry name" value="LysM"/>
    <property type="match status" value="2"/>
</dbReference>
<evidence type="ECO:0000256" key="1">
    <source>
        <dbReference type="ARBA" id="ARBA00007074"/>
    </source>
</evidence>
<comment type="caution">
    <text evidence="11">The sequence shown here is derived from an EMBL/GenBank/DDBJ whole genome shotgun (WGS) entry which is preliminary data.</text>
</comment>
<dbReference type="GO" id="GO:0008234">
    <property type="term" value="F:cysteine-type peptidase activity"/>
    <property type="evidence" value="ECO:0007669"/>
    <property type="project" value="UniProtKB-KW"/>
</dbReference>
<keyword evidence="6" id="KW-0788">Thiol protease</keyword>
<reference evidence="11 13" key="1">
    <citation type="journal article" date="2015" name="Genome Announc.">
        <title>Expanding the biotechnology potential of lactobacilli through comparative genomics of 213 strains and associated genera.</title>
        <authorList>
            <person name="Sun Z."/>
            <person name="Harris H.M."/>
            <person name="McCann A."/>
            <person name="Guo C."/>
            <person name="Argimon S."/>
            <person name="Zhang W."/>
            <person name="Yang X."/>
            <person name="Jeffery I.B."/>
            <person name="Cooney J.C."/>
            <person name="Kagawa T.F."/>
            <person name="Liu W."/>
            <person name="Song Y."/>
            <person name="Salvetti E."/>
            <person name="Wrobel A."/>
            <person name="Rasinkangas P."/>
            <person name="Parkhill J."/>
            <person name="Rea M.C."/>
            <person name="O'Sullivan O."/>
            <person name="Ritari J."/>
            <person name="Douillard F.P."/>
            <person name="Paul Ross R."/>
            <person name="Yang R."/>
            <person name="Briner A.E."/>
            <person name="Felis G.E."/>
            <person name="de Vos W.M."/>
            <person name="Barrangou R."/>
            <person name="Klaenhammer T.R."/>
            <person name="Caufield P.W."/>
            <person name="Cui Y."/>
            <person name="Zhang H."/>
            <person name="O'Toole P.W."/>
        </authorList>
    </citation>
    <scope>NUCLEOTIDE SEQUENCE [LARGE SCALE GENOMIC DNA]</scope>
    <source>
        <strain evidence="11 13">DSM 22301</strain>
    </source>
</reference>
<dbReference type="EMBL" id="FOGK01000015">
    <property type="protein sequence ID" value="SER74368.1"/>
    <property type="molecule type" value="Genomic_DNA"/>
</dbReference>
<dbReference type="InterPro" id="IPR038765">
    <property type="entry name" value="Papain-like_cys_pep_sf"/>
</dbReference>
<keyword evidence="5 12" id="KW-0378">Hydrolase</keyword>
<feature type="region of interest" description="Disordered" evidence="7">
    <location>
        <begin position="327"/>
        <end position="352"/>
    </location>
</feature>
<feature type="domain" description="LysM" evidence="9">
    <location>
        <begin position="36"/>
        <end position="81"/>
    </location>
</feature>
<dbReference type="Pfam" id="PF01476">
    <property type="entry name" value="LysM"/>
    <property type="match status" value="2"/>
</dbReference>
<dbReference type="Proteomes" id="UP000182818">
    <property type="component" value="Unassembled WGS sequence"/>
</dbReference>
<evidence type="ECO:0000256" key="3">
    <source>
        <dbReference type="ARBA" id="ARBA00022729"/>
    </source>
</evidence>
<dbReference type="STRING" id="319653.SAMN04487973_1151"/>
<feature type="domain" description="LysM" evidence="9">
    <location>
        <begin position="96"/>
        <end position="139"/>
    </location>
</feature>
<dbReference type="SUPFAM" id="SSF54001">
    <property type="entry name" value="Cysteine proteinases"/>
    <property type="match status" value="1"/>
</dbReference>
<keyword evidence="2" id="KW-0645">Protease</keyword>
<evidence type="ECO:0000256" key="5">
    <source>
        <dbReference type="ARBA" id="ARBA00022801"/>
    </source>
</evidence>
<dbReference type="GeneID" id="76043897"/>
<feature type="region of interest" description="Disordered" evidence="7">
    <location>
        <begin position="161"/>
        <end position="247"/>
    </location>
</feature>
<dbReference type="SUPFAM" id="SSF54106">
    <property type="entry name" value="LysM domain"/>
    <property type="match status" value="2"/>
</dbReference>
<dbReference type="InterPro" id="IPR051202">
    <property type="entry name" value="Peptidase_C40"/>
</dbReference>
<dbReference type="PROSITE" id="PS51935">
    <property type="entry name" value="NLPC_P60"/>
    <property type="match status" value="1"/>
</dbReference>